<proteinExistence type="predicted"/>
<evidence type="ECO:0000256" key="4">
    <source>
        <dbReference type="ARBA" id="ARBA00022857"/>
    </source>
</evidence>
<accession>A0A2X3EUX7</accession>
<dbReference type="InterPro" id="IPR044152">
    <property type="entry name" value="YqjM-like"/>
</dbReference>
<dbReference type="Proteomes" id="UP000251088">
    <property type="component" value="Unassembled WGS sequence"/>
</dbReference>
<name>A0A2X3EUX7_KLEPN</name>
<gene>
    <name evidence="7" type="primary">namA_2</name>
    <name evidence="7" type="ORF">NCTC9128_07159</name>
</gene>
<dbReference type="AlphaFoldDB" id="A0A2X3EUX7"/>
<dbReference type="EMBL" id="UAWN01000016">
    <property type="protein sequence ID" value="SQC41146.1"/>
    <property type="molecule type" value="Genomic_DNA"/>
</dbReference>
<evidence type="ECO:0000256" key="2">
    <source>
        <dbReference type="ARBA" id="ARBA00022630"/>
    </source>
</evidence>
<dbReference type="SUPFAM" id="SSF51395">
    <property type="entry name" value="FMN-linked oxidoreductases"/>
    <property type="match status" value="1"/>
</dbReference>
<evidence type="ECO:0000259" key="6">
    <source>
        <dbReference type="Pfam" id="PF00724"/>
    </source>
</evidence>
<dbReference type="PANTHER" id="PTHR43303">
    <property type="entry name" value="NADPH DEHYDROGENASE C23G7.10C-RELATED"/>
    <property type="match status" value="1"/>
</dbReference>
<evidence type="ECO:0000313" key="7">
    <source>
        <dbReference type="EMBL" id="SQC41146.1"/>
    </source>
</evidence>
<dbReference type="Gene3D" id="3.20.20.70">
    <property type="entry name" value="Aldolase class I"/>
    <property type="match status" value="1"/>
</dbReference>
<dbReference type="InterPro" id="IPR013785">
    <property type="entry name" value="Aldolase_TIM"/>
</dbReference>
<dbReference type="GO" id="GO:0010181">
    <property type="term" value="F:FMN binding"/>
    <property type="evidence" value="ECO:0007669"/>
    <property type="project" value="InterPro"/>
</dbReference>
<evidence type="ECO:0000256" key="3">
    <source>
        <dbReference type="ARBA" id="ARBA00022643"/>
    </source>
</evidence>
<keyword evidence="4" id="KW-0521">NADP</keyword>
<organism evidence="7 8">
    <name type="scientific">Klebsiella pneumoniae</name>
    <dbReference type="NCBI Taxonomy" id="573"/>
    <lineage>
        <taxon>Bacteria</taxon>
        <taxon>Pseudomonadati</taxon>
        <taxon>Pseudomonadota</taxon>
        <taxon>Gammaproteobacteria</taxon>
        <taxon>Enterobacterales</taxon>
        <taxon>Enterobacteriaceae</taxon>
        <taxon>Klebsiella/Raoultella group</taxon>
        <taxon>Klebsiella</taxon>
        <taxon>Klebsiella pneumoniae complex</taxon>
    </lineage>
</organism>
<evidence type="ECO:0000256" key="5">
    <source>
        <dbReference type="ARBA" id="ARBA00023002"/>
    </source>
</evidence>
<dbReference type="GO" id="GO:0050661">
    <property type="term" value="F:NADP binding"/>
    <property type="evidence" value="ECO:0007669"/>
    <property type="project" value="InterPro"/>
</dbReference>
<dbReference type="EC" id="1.6.99.1" evidence="7"/>
<keyword evidence="5 7" id="KW-0560">Oxidoreductase</keyword>
<evidence type="ECO:0000313" key="8">
    <source>
        <dbReference type="Proteomes" id="UP000251088"/>
    </source>
</evidence>
<evidence type="ECO:0000256" key="1">
    <source>
        <dbReference type="ARBA" id="ARBA00001917"/>
    </source>
</evidence>
<keyword evidence="2" id="KW-0285">Flavoprotein</keyword>
<protein>
    <submittedName>
        <fullName evidence="7">FMN oxidoreductase</fullName>
        <ecNumber evidence="7">1.6.99.1</ecNumber>
    </submittedName>
</protein>
<dbReference type="GO" id="GO:0003959">
    <property type="term" value="F:NADPH dehydrogenase activity"/>
    <property type="evidence" value="ECO:0007669"/>
    <property type="project" value="UniProtKB-EC"/>
</dbReference>
<feature type="domain" description="NADH:flavin oxidoreductase/NADH oxidase N-terminal" evidence="6">
    <location>
        <begin position="4"/>
        <end position="65"/>
    </location>
</feature>
<dbReference type="InterPro" id="IPR001155">
    <property type="entry name" value="OxRdtase_FMN_N"/>
</dbReference>
<dbReference type="PANTHER" id="PTHR43303:SF4">
    <property type="entry name" value="NADPH DEHYDROGENASE C23G7.10C-RELATED"/>
    <property type="match status" value="1"/>
</dbReference>
<reference evidence="7 8" key="1">
    <citation type="submission" date="2018-06" db="EMBL/GenBank/DDBJ databases">
        <authorList>
            <consortium name="Pathogen Informatics"/>
            <person name="Doyle S."/>
        </authorList>
    </citation>
    <scope>NUCLEOTIDE SEQUENCE [LARGE SCALE GENOMIC DNA]</scope>
    <source>
        <strain evidence="7 8">NCTC9128</strain>
    </source>
</reference>
<comment type="cofactor">
    <cofactor evidence="1">
        <name>FMN</name>
        <dbReference type="ChEBI" id="CHEBI:58210"/>
    </cofactor>
</comment>
<sequence length="74" mass="7606">MSHLFSATRIGQLTLDNRIVIAPMCQYSADEGKATSWHRIHLGQLAFSGAGLLILEATAVEPAGVSPGGSGAVG</sequence>
<keyword evidence="3" id="KW-0288">FMN</keyword>
<dbReference type="Pfam" id="PF00724">
    <property type="entry name" value="Oxidored_FMN"/>
    <property type="match status" value="1"/>
</dbReference>